<dbReference type="Proteomes" id="UP000245626">
    <property type="component" value="Unassembled WGS sequence"/>
</dbReference>
<evidence type="ECO:0000313" key="1">
    <source>
        <dbReference type="EMBL" id="PWN50095.1"/>
    </source>
</evidence>
<name>A0ACD0NW89_9BASI</name>
<sequence>MTPHPPSPVIFTTFLFPFNLSLTPPPSPSFPRSAWSDPAPPFSAESTTSLFSSLPPSSFPPIRFFSTHSRSSQKKNLILVQGPLSPPWLAAK</sequence>
<evidence type="ECO:0000313" key="2">
    <source>
        <dbReference type="Proteomes" id="UP000245626"/>
    </source>
</evidence>
<accession>A0ACD0NW89</accession>
<keyword evidence="2" id="KW-1185">Reference proteome</keyword>
<dbReference type="EMBL" id="KZ819969">
    <property type="protein sequence ID" value="PWN50095.1"/>
    <property type="molecule type" value="Genomic_DNA"/>
</dbReference>
<proteinExistence type="predicted"/>
<reference evidence="1 2" key="1">
    <citation type="journal article" date="2018" name="Mol. Biol. Evol.">
        <title>Broad Genomic Sampling Reveals a Smut Pathogenic Ancestry of the Fungal Clade Ustilaginomycotina.</title>
        <authorList>
            <person name="Kijpornyongpan T."/>
            <person name="Mondo S.J."/>
            <person name="Barry K."/>
            <person name="Sandor L."/>
            <person name="Lee J."/>
            <person name="Lipzen A."/>
            <person name="Pangilinan J."/>
            <person name="LaButti K."/>
            <person name="Hainaut M."/>
            <person name="Henrissat B."/>
            <person name="Grigoriev I.V."/>
            <person name="Spatafora J.W."/>
            <person name="Aime M.C."/>
        </authorList>
    </citation>
    <scope>NUCLEOTIDE SEQUENCE [LARGE SCALE GENOMIC DNA]</scope>
    <source>
        <strain evidence="1 2">SA 807</strain>
    </source>
</reference>
<gene>
    <name evidence="1" type="ORF">IE53DRAFT_387627</name>
</gene>
<protein>
    <submittedName>
        <fullName evidence="1">Uncharacterized protein</fullName>
    </submittedName>
</protein>
<organism evidence="1 2">
    <name type="scientific">Violaceomyces palustris</name>
    <dbReference type="NCBI Taxonomy" id="1673888"/>
    <lineage>
        <taxon>Eukaryota</taxon>
        <taxon>Fungi</taxon>
        <taxon>Dikarya</taxon>
        <taxon>Basidiomycota</taxon>
        <taxon>Ustilaginomycotina</taxon>
        <taxon>Ustilaginomycetes</taxon>
        <taxon>Violaceomycetales</taxon>
        <taxon>Violaceomycetaceae</taxon>
        <taxon>Violaceomyces</taxon>
    </lineage>
</organism>